<gene>
    <name evidence="1" type="ORF">GBAR_LOCUS4385</name>
</gene>
<accession>A0AA35W8G4</accession>
<feature type="non-terminal residue" evidence="1">
    <location>
        <position position="227"/>
    </location>
</feature>
<protein>
    <submittedName>
        <fullName evidence="1">Uncharacterized protein</fullName>
    </submittedName>
</protein>
<dbReference type="AlphaFoldDB" id="A0AA35W8G4"/>
<sequence length="227" mass="25192">AKTQFISRDTWNVARECLNDILSPDDRGSPSRTSETAIEEVKGVLSGKMRLSQASAQVRLNWPVIRGCVDRFANRNDPSGGARTQFSFFDFLDDDCILELDVLAVTGDTKNSFTAHPPILEMTVGDEVGSVQLPPVTGDEFQRGGGDLWRFDIAEFGFTQECIEVCDVDGMALLPGGTDGWKIESIVTQVLTDDREYRVLSSDIGADRWIDGNGGEERRRFDLTLYE</sequence>
<organism evidence="1 2">
    <name type="scientific">Geodia barretti</name>
    <name type="common">Barrett's horny sponge</name>
    <dbReference type="NCBI Taxonomy" id="519541"/>
    <lineage>
        <taxon>Eukaryota</taxon>
        <taxon>Metazoa</taxon>
        <taxon>Porifera</taxon>
        <taxon>Demospongiae</taxon>
        <taxon>Heteroscleromorpha</taxon>
        <taxon>Tetractinellida</taxon>
        <taxon>Astrophorina</taxon>
        <taxon>Geodiidae</taxon>
        <taxon>Geodia</taxon>
    </lineage>
</organism>
<keyword evidence="2" id="KW-1185">Reference proteome</keyword>
<dbReference type="EMBL" id="CASHTH010000633">
    <property type="protein sequence ID" value="CAI8005755.1"/>
    <property type="molecule type" value="Genomic_DNA"/>
</dbReference>
<reference evidence="1" key="1">
    <citation type="submission" date="2023-03" db="EMBL/GenBank/DDBJ databases">
        <authorList>
            <person name="Steffen K."/>
            <person name="Cardenas P."/>
        </authorList>
    </citation>
    <scope>NUCLEOTIDE SEQUENCE</scope>
</reference>
<evidence type="ECO:0000313" key="1">
    <source>
        <dbReference type="EMBL" id="CAI8005755.1"/>
    </source>
</evidence>
<evidence type="ECO:0000313" key="2">
    <source>
        <dbReference type="Proteomes" id="UP001174909"/>
    </source>
</evidence>
<name>A0AA35W8G4_GEOBA</name>
<dbReference type="Proteomes" id="UP001174909">
    <property type="component" value="Unassembled WGS sequence"/>
</dbReference>
<comment type="caution">
    <text evidence="1">The sequence shown here is derived from an EMBL/GenBank/DDBJ whole genome shotgun (WGS) entry which is preliminary data.</text>
</comment>
<proteinExistence type="predicted"/>